<dbReference type="RefSeq" id="WP_010654989.1">
    <property type="nucleotide sequence ID" value="NZ_JAPHOO010000002.1"/>
</dbReference>
<dbReference type="EMBL" id="UGGT01000001">
    <property type="protein sequence ID" value="STO22868.1"/>
    <property type="molecule type" value="Genomic_DNA"/>
</dbReference>
<name>A0A377GEV2_9GAMM</name>
<organism evidence="1 2">
    <name type="scientific">Fluoribacter dumoffii</name>
    <dbReference type="NCBI Taxonomy" id="463"/>
    <lineage>
        <taxon>Bacteria</taxon>
        <taxon>Pseudomonadati</taxon>
        <taxon>Pseudomonadota</taxon>
        <taxon>Gammaproteobacteria</taxon>
        <taxon>Legionellales</taxon>
        <taxon>Legionellaceae</taxon>
        <taxon>Fluoribacter</taxon>
    </lineage>
</organism>
<keyword evidence="2" id="KW-1185">Reference proteome</keyword>
<dbReference type="AlphaFoldDB" id="A0A377GEV2"/>
<gene>
    <name evidence="1" type="ORF">NCTC11370_02970</name>
</gene>
<dbReference type="OrthoDB" id="5651934at2"/>
<proteinExistence type="predicted"/>
<protein>
    <submittedName>
        <fullName evidence="1">Uncharacterized protein</fullName>
    </submittedName>
</protein>
<dbReference type="GeneID" id="93293858"/>
<evidence type="ECO:0000313" key="1">
    <source>
        <dbReference type="EMBL" id="STO22868.1"/>
    </source>
</evidence>
<accession>A0A377GEV2</accession>
<evidence type="ECO:0000313" key="2">
    <source>
        <dbReference type="Proteomes" id="UP000254554"/>
    </source>
</evidence>
<dbReference type="Proteomes" id="UP000254554">
    <property type="component" value="Unassembled WGS sequence"/>
</dbReference>
<sequence length="265" mass="30691">MCIFKDITNVYCQKILDAYQTQVDEKTYTGKEAELIVKRNNFARDLIKTIKETEVTDDDYAAYFEKILAAIDATLKKVSKAVAEFNKENKTAFTTDLYETCFNFGLNSFINALSNLVQSSPPLIVNIKDKSLFSNKKDSPWFYYSAFILYEYILEREFDIATQKMTRDIFDAKKNIIFEHIKETAELYSHSNNEGDTHYQSVVKILLEGLKSKEKEVQKRENSGYFYCAFYKASEMIKGPNQLGEKISHLLEEFEKRTSGKKLTA</sequence>
<reference evidence="1 2" key="1">
    <citation type="submission" date="2018-06" db="EMBL/GenBank/DDBJ databases">
        <authorList>
            <consortium name="Pathogen Informatics"/>
            <person name="Doyle S."/>
        </authorList>
    </citation>
    <scope>NUCLEOTIDE SEQUENCE [LARGE SCALE GENOMIC DNA]</scope>
    <source>
        <strain evidence="1 2">NCTC11370</strain>
    </source>
</reference>